<evidence type="ECO:0000256" key="1">
    <source>
        <dbReference type="ARBA" id="ARBA00004123"/>
    </source>
</evidence>
<keyword evidence="5" id="KW-0158">Chromosome</keyword>
<keyword evidence="8" id="KW-0539">Nucleus</keyword>
<comment type="similarity">
    <text evidence="3">Belongs to the telombin family.</text>
</comment>
<dbReference type="Proteomes" id="UP001221757">
    <property type="component" value="Unassembled WGS sequence"/>
</dbReference>
<evidence type="ECO:0000256" key="9">
    <source>
        <dbReference type="SAM" id="MobiDB-lite"/>
    </source>
</evidence>
<feature type="compositionally biased region" description="Basic residues" evidence="9">
    <location>
        <begin position="397"/>
        <end position="411"/>
    </location>
</feature>
<dbReference type="PANTHER" id="PTHR14513">
    <property type="entry name" value="PROTECTION OF TELOMERES 1"/>
    <property type="match status" value="1"/>
</dbReference>
<evidence type="ECO:0000259" key="11">
    <source>
        <dbReference type="Pfam" id="PF16686"/>
    </source>
</evidence>
<feature type="region of interest" description="Disordered" evidence="9">
    <location>
        <begin position="195"/>
        <end position="478"/>
    </location>
</feature>
<dbReference type="GO" id="GO:0016233">
    <property type="term" value="P:telomere capping"/>
    <property type="evidence" value="ECO:0007669"/>
    <property type="project" value="TreeGrafter"/>
</dbReference>
<dbReference type="GO" id="GO:0032210">
    <property type="term" value="P:regulation of telomere maintenance via telomerase"/>
    <property type="evidence" value="ECO:0007669"/>
    <property type="project" value="TreeGrafter"/>
</dbReference>
<dbReference type="GO" id="GO:0098505">
    <property type="term" value="F:G-rich strand telomeric DNA binding"/>
    <property type="evidence" value="ECO:0007669"/>
    <property type="project" value="TreeGrafter"/>
</dbReference>
<dbReference type="InterPro" id="IPR032042">
    <property type="entry name" value="POT1PC"/>
</dbReference>
<reference evidence="12" key="1">
    <citation type="submission" date="2023-03" db="EMBL/GenBank/DDBJ databases">
        <title>Massive genome expansion in bonnet fungi (Mycena s.s.) driven by repeated elements and novel gene families across ecological guilds.</title>
        <authorList>
            <consortium name="Lawrence Berkeley National Laboratory"/>
            <person name="Harder C.B."/>
            <person name="Miyauchi S."/>
            <person name="Viragh M."/>
            <person name="Kuo A."/>
            <person name="Thoen E."/>
            <person name="Andreopoulos B."/>
            <person name="Lu D."/>
            <person name="Skrede I."/>
            <person name="Drula E."/>
            <person name="Henrissat B."/>
            <person name="Morin E."/>
            <person name="Kohler A."/>
            <person name="Barry K."/>
            <person name="LaButti K."/>
            <person name="Morin E."/>
            <person name="Salamov A."/>
            <person name="Lipzen A."/>
            <person name="Mereny Z."/>
            <person name="Hegedus B."/>
            <person name="Baldrian P."/>
            <person name="Stursova M."/>
            <person name="Weitz H."/>
            <person name="Taylor A."/>
            <person name="Grigoriev I.V."/>
            <person name="Nagy L.G."/>
            <person name="Martin F."/>
            <person name="Kauserud H."/>
        </authorList>
    </citation>
    <scope>NUCLEOTIDE SEQUENCE</scope>
    <source>
        <strain evidence="12">CBHHK067</strain>
    </source>
</reference>
<evidence type="ECO:0000313" key="13">
    <source>
        <dbReference type="Proteomes" id="UP001221757"/>
    </source>
</evidence>
<sequence length="1151" mass="126735">MKRAGDELDRDSKRSKRDTDYTPFFNDPQQEKSATDLLTWTSGDSGYIAGKIHMKWDLPKKFRIIVESFSVVGGAKQFDVEFPGRCFEALRGAGVAFKVWQEIRISLRGAKVVQKKGRAANPIALPILLEYSEDVALEISPKGQESGRQIDTFFKPQAPEEPSEIVSAPQDAWFLTPKDTSRPALFIGRGELMDIDEEPPVTSPSPAPLQKSASSSTIAPLHNIGNSLPTPIAPRHPQSNHPASSLSSSRPLRPIPRAQATAGFSTPNENPPSRNDLASGPSRPIRPPHTSTNHASTSKVADRKPAAREVILPPPLRPPHTSIEPVAPEVMPSPNPLRPPNHASTSKTSKIAERKPTTPETVPPPILRPVESEQLPTHATSTTPRETTEDPEPVLNKKQRKNKMRKEKKKAKADLPPPPAIPAATTTSAPAPAPAPAPSHSVYTQQAPSTVSPAVRSIPQARSPPQSQPAPSEPAAPYRPRVTLSLSLSSGLLITIQLPPGFTRLSEVTSHNSLYSIVGVVTYITTPSRTRSGDLGCSLRVVDPSNCIESFPPAKEGFTVNCFTKKYAQWLPAAQEGDIIILHNVKAQGRNGSFLAVGYHDKLKWAVYSPLRGRIGQGDLPPGVPRSEGLDDGYGAPFSPFYDANAGELAYCVEVSDWWRNVKEKRDAEMGTVHQIGGTTTSRRISAGRQHQLISEIPDTGVYFDCTVEVCHGYDNGSYQPYSLYVTDYTNLSGGYMYQQDWCPPKLGDRILKIEMWDSARSFGPDMRPGEFYALKNVRAMTSKNGYREAKIAETKIEKLDSSRADDLPHLKALLERKAAFGLVDEVVDSKLTLVEQGNVGDHMTCVVELLHTDEPKRFIYVSDYTRHPKISAINQPWARGLDGYVLKVLLDDEQAGMIQNLVVGQYYTILYLRLQQSVTETEFRARIGGSARLIHPINPKSSSVAEWKENLIERRNKLKYSIDTTTTPLRVPKANAPQIIDGSTSNKFMSIKDALSTEYPGTFCVRGRVIDFFPFRLDDSFVRTCTKCSLQIPPHRAACFGCNDIELEHVQIVSILRLLISDGSDKLKISVSSNIPLLAGLPAVILGEDPDAARIFSERLKPLLGNLVDVHDAMLMKQVKEPNGPMMTFTIDSWKAEDGDVVYGLLDYQL</sequence>
<feature type="compositionally biased region" description="Basic and acidic residues" evidence="9">
    <location>
        <begin position="1"/>
        <end position="20"/>
    </location>
</feature>
<evidence type="ECO:0000256" key="2">
    <source>
        <dbReference type="ARBA" id="ARBA00004574"/>
    </source>
</evidence>
<evidence type="ECO:0000256" key="3">
    <source>
        <dbReference type="ARBA" id="ARBA00008442"/>
    </source>
</evidence>
<evidence type="ECO:0000256" key="7">
    <source>
        <dbReference type="ARBA" id="ARBA00023125"/>
    </source>
</evidence>
<feature type="compositionally biased region" description="Polar residues" evidence="9">
    <location>
        <begin position="441"/>
        <end position="452"/>
    </location>
</feature>
<feature type="compositionally biased region" description="Polar residues" evidence="9">
    <location>
        <begin position="211"/>
        <end position="229"/>
    </location>
</feature>
<gene>
    <name evidence="12" type="ORF">B0H17DRAFT_1324419</name>
</gene>
<dbReference type="InterPro" id="IPR028389">
    <property type="entry name" value="POT1"/>
</dbReference>
<feature type="region of interest" description="Disordered" evidence="9">
    <location>
        <begin position="1"/>
        <end position="29"/>
    </location>
</feature>
<dbReference type="GO" id="GO:0000783">
    <property type="term" value="C:nuclear telomere cap complex"/>
    <property type="evidence" value="ECO:0007669"/>
    <property type="project" value="TreeGrafter"/>
</dbReference>
<evidence type="ECO:0000256" key="5">
    <source>
        <dbReference type="ARBA" id="ARBA00022454"/>
    </source>
</evidence>
<organism evidence="12 13">
    <name type="scientific">Mycena rosella</name>
    <name type="common">Pink bonnet</name>
    <name type="synonym">Agaricus rosellus</name>
    <dbReference type="NCBI Taxonomy" id="1033263"/>
    <lineage>
        <taxon>Eukaryota</taxon>
        <taxon>Fungi</taxon>
        <taxon>Dikarya</taxon>
        <taxon>Basidiomycota</taxon>
        <taxon>Agaricomycotina</taxon>
        <taxon>Agaricomycetes</taxon>
        <taxon>Agaricomycetidae</taxon>
        <taxon>Agaricales</taxon>
        <taxon>Marasmiineae</taxon>
        <taxon>Mycenaceae</taxon>
        <taxon>Mycena</taxon>
    </lineage>
</organism>
<evidence type="ECO:0000256" key="4">
    <source>
        <dbReference type="ARBA" id="ARBA00015253"/>
    </source>
</evidence>
<comment type="caution">
    <text evidence="12">The sequence shown here is derived from an EMBL/GenBank/DDBJ whole genome shotgun (WGS) entry which is preliminary data.</text>
</comment>
<keyword evidence="7" id="KW-0238">DNA-binding</keyword>
<dbReference type="InterPro" id="IPR011564">
    <property type="entry name" value="Telomer_end-bd_POT1/Cdc13"/>
</dbReference>
<accession>A0AAD7H1A2</accession>
<dbReference type="PANTHER" id="PTHR14513:SF0">
    <property type="entry name" value="PROTECTION OF TELOMERES PROTEIN 1"/>
    <property type="match status" value="1"/>
</dbReference>
<dbReference type="Pfam" id="PF16686">
    <property type="entry name" value="POT1PC"/>
    <property type="match status" value="1"/>
</dbReference>
<protein>
    <recommendedName>
        <fullName evidence="4">Protection of telomeres protein 1</fullName>
    </recommendedName>
</protein>
<keyword evidence="6" id="KW-0779">Telomere</keyword>
<feature type="compositionally biased region" description="Polar residues" evidence="9">
    <location>
        <begin position="289"/>
        <end position="299"/>
    </location>
</feature>
<dbReference type="Pfam" id="PF02765">
    <property type="entry name" value="POT1"/>
    <property type="match status" value="1"/>
</dbReference>
<dbReference type="GO" id="GO:0010521">
    <property type="term" value="F:telomerase inhibitor activity"/>
    <property type="evidence" value="ECO:0007669"/>
    <property type="project" value="TreeGrafter"/>
</dbReference>
<proteinExistence type="inferred from homology"/>
<evidence type="ECO:0000256" key="6">
    <source>
        <dbReference type="ARBA" id="ARBA00022895"/>
    </source>
</evidence>
<feature type="domain" description="Protection of telomeres protein 1 ssDNA-binding" evidence="11">
    <location>
        <begin position="700"/>
        <end position="820"/>
    </location>
</feature>
<name>A0AAD7H1A2_MYCRO</name>
<dbReference type="AlphaFoldDB" id="A0AAD7H1A2"/>
<dbReference type="Gene3D" id="2.40.50.140">
    <property type="entry name" value="Nucleic acid-binding proteins"/>
    <property type="match status" value="3"/>
</dbReference>
<feature type="domain" description="Telomeric single stranded DNA binding POT1/Cdc13" evidence="10">
    <location>
        <begin position="502"/>
        <end position="610"/>
    </location>
</feature>
<dbReference type="InterPro" id="IPR012340">
    <property type="entry name" value="NA-bd_OB-fold"/>
</dbReference>
<evidence type="ECO:0000256" key="8">
    <source>
        <dbReference type="ARBA" id="ARBA00023242"/>
    </source>
</evidence>
<evidence type="ECO:0000259" key="10">
    <source>
        <dbReference type="Pfam" id="PF02765"/>
    </source>
</evidence>
<dbReference type="EMBL" id="JARKIE010000002">
    <property type="protein sequence ID" value="KAJ7709492.1"/>
    <property type="molecule type" value="Genomic_DNA"/>
</dbReference>
<dbReference type="SUPFAM" id="SSF50249">
    <property type="entry name" value="Nucleic acid-binding proteins"/>
    <property type="match status" value="2"/>
</dbReference>
<evidence type="ECO:0000313" key="12">
    <source>
        <dbReference type="EMBL" id="KAJ7709492.1"/>
    </source>
</evidence>
<feature type="compositionally biased region" description="Low complexity" evidence="9">
    <location>
        <begin position="376"/>
        <end position="385"/>
    </location>
</feature>
<comment type="subcellular location">
    <subcellularLocation>
        <location evidence="2">Chromosome</location>
        <location evidence="2">Telomere</location>
    </subcellularLocation>
    <subcellularLocation>
        <location evidence="1">Nucleus</location>
    </subcellularLocation>
</comment>
<keyword evidence="13" id="KW-1185">Reference proteome</keyword>
<feature type="compositionally biased region" description="Polar residues" evidence="9">
    <location>
        <begin position="262"/>
        <end position="273"/>
    </location>
</feature>